<proteinExistence type="predicted"/>
<dbReference type="EMBL" id="JAPEVB010000002">
    <property type="protein sequence ID" value="KAJ4394288.1"/>
    <property type="molecule type" value="Genomic_DNA"/>
</dbReference>
<accession>A0A9W9D038</accession>
<evidence type="ECO:0000313" key="2">
    <source>
        <dbReference type="Proteomes" id="UP001140453"/>
    </source>
</evidence>
<comment type="caution">
    <text evidence="1">The sequence shown here is derived from an EMBL/GenBank/DDBJ whole genome shotgun (WGS) entry which is preliminary data.</text>
</comment>
<organism evidence="1 2">
    <name type="scientific">Gnomoniopsis smithogilvyi</name>
    <dbReference type="NCBI Taxonomy" id="1191159"/>
    <lineage>
        <taxon>Eukaryota</taxon>
        <taxon>Fungi</taxon>
        <taxon>Dikarya</taxon>
        <taxon>Ascomycota</taxon>
        <taxon>Pezizomycotina</taxon>
        <taxon>Sordariomycetes</taxon>
        <taxon>Sordariomycetidae</taxon>
        <taxon>Diaporthales</taxon>
        <taxon>Gnomoniaceae</taxon>
        <taxon>Gnomoniopsis</taxon>
    </lineage>
</organism>
<keyword evidence="2" id="KW-1185">Reference proteome</keyword>
<dbReference type="Proteomes" id="UP001140453">
    <property type="component" value="Unassembled WGS sequence"/>
</dbReference>
<sequence>MRIAFGQYTRDVWGWPSRGGVIVLDRATVPGHGTPWTRQCRSTHAARSGPGRRRCALPTILLLGAKWFDSTRRCHFVAALAENDESVIEDVRHGEMEIPSLMERRWVSVAYPDGHGPEGGFWVLELESGVFGTPSFFVEDVKRPKLIPDKGAWVHLARTMAEERGILERMGARFYANLDEYDGAACLNAWKDKTEGEFGPLEQTTPIWVGGSN</sequence>
<dbReference type="OrthoDB" id="4487429at2759"/>
<reference evidence="1" key="1">
    <citation type="submission" date="2022-10" db="EMBL/GenBank/DDBJ databases">
        <title>Tapping the CABI collections for fungal endophytes: first genome assemblies for Collariella, Neodidymelliopsis, Ascochyta clinopodiicola, Didymella pomorum, Didymosphaeria variabile, Neocosmospora piperis and Neocucurbitaria cava.</title>
        <authorList>
            <person name="Hill R."/>
        </authorList>
    </citation>
    <scope>NUCLEOTIDE SEQUENCE</scope>
    <source>
        <strain evidence="1">IMI 355082</strain>
    </source>
</reference>
<protein>
    <submittedName>
        <fullName evidence="1">Uncharacterized protein</fullName>
    </submittedName>
</protein>
<gene>
    <name evidence="1" type="ORF">N0V93_003505</name>
</gene>
<dbReference type="AlphaFoldDB" id="A0A9W9D038"/>
<evidence type="ECO:0000313" key="1">
    <source>
        <dbReference type="EMBL" id="KAJ4394288.1"/>
    </source>
</evidence>
<name>A0A9W9D038_9PEZI</name>